<keyword evidence="3" id="KW-0813">Transport</keyword>
<feature type="region of interest" description="Disordered" evidence="11">
    <location>
        <begin position="127"/>
        <end position="207"/>
    </location>
</feature>
<evidence type="ECO:0000256" key="10">
    <source>
        <dbReference type="ARBA" id="ARBA00029983"/>
    </source>
</evidence>
<evidence type="ECO:0000256" key="9">
    <source>
        <dbReference type="ARBA" id="ARBA00026227"/>
    </source>
</evidence>
<dbReference type="InterPro" id="IPR038506">
    <property type="entry name" value="GLE1-like_sf"/>
</dbReference>
<accession>A0A5N6WX47</accession>
<evidence type="ECO:0000256" key="3">
    <source>
        <dbReference type="ARBA" id="ARBA00022448"/>
    </source>
</evidence>
<dbReference type="GO" id="GO:0031369">
    <property type="term" value="F:translation initiation factor binding"/>
    <property type="evidence" value="ECO:0007669"/>
    <property type="project" value="TreeGrafter"/>
</dbReference>
<keyword evidence="8" id="KW-0539">Nucleus</keyword>
<dbReference type="FunFam" id="1.25.40.510:FF:000004">
    <property type="entry name" value="Putative RNA export mediator Gle1"/>
    <property type="match status" value="1"/>
</dbReference>
<feature type="compositionally biased region" description="Basic and acidic residues" evidence="11">
    <location>
        <begin position="127"/>
        <end position="202"/>
    </location>
</feature>
<dbReference type="GO" id="GO:0016973">
    <property type="term" value="P:poly(A)+ mRNA export from nucleus"/>
    <property type="evidence" value="ECO:0007669"/>
    <property type="project" value="InterPro"/>
</dbReference>
<gene>
    <name evidence="12" type="ORF">BDV39DRAFT_103039</name>
</gene>
<dbReference type="GO" id="GO:0005737">
    <property type="term" value="C:cytoplasm"/>
    <property type="evidence" value="ECO:0007669"/>
    <property type="project" value="TreeGrafter"/>
</dbReference>
<dbReference type="GO" id="GO:0000822">
    <property type="term" value="F:inositol hexakisphosphate binding"/>
    <property type="evidence" value="ECO:0007669"/>
    <property type="project" value="TreeGrafter"/>
</dbReference>
<evidence type="ECO:0000256" key="1">
    <source>
        <dbReference type="ARBA" id="ARBA00004567"/>
    </source>
</evidence>
<keyword evidence="5" id="KW-0653">Protein transport</keyword>
<keyword evidence="13" id="KW-1185">Reference proteome</keyword>
<keyword evidence="7" id="KW-0906">Nuclear pore complex</keyword>
<evidence type="ECO:0000256" key="11">
    <source>
        <dbReference type="SAM" id="MobiDB-lite"/>
    </source>
</evidence>
<protein>
    <recommendedName>
        <fullName evidence="9">mRNA export factor GLE1</fullName>
    </recommendedName>
    <alternativeName>
        <fullName evidence="10">Nucleoporin GLE1</fullName>
    </alternativeName>
</protein>
<proteinExistence type="inferred from homology"/>
<dbReference type="Pfam" id="PF07817">
    <property type="entry name" value="GLE1"/>
    <property type="match status" value="1"/>
</dbReference>
<evidence type="ECO:0000256" key="7">
    <source>
        <dbReference type="ARBA" id="ARBA00023132"/>
    </source>
</evidence>
<evidence type="ECO:0000313" key="12">
    <source>
        <dbReference type="EMBL" id="KAE8325491.1"/>
    </source>
</evidence>
<dbReference type="PANTHER" id="PTHR12960">
    <property type="entry name" value="GLE-1-RELATED"/>
    <property type="match status" value="1"/>
</dbReference>
<name>A0A5N6WX47_9EURO</name>
<dbReference type="InterPro" id="IPR012476">
    <property type="entry name" value="GLE1"/>
</dbReference>
<evidence type="ECO:0000256" key="6">
    <source>
        <dbReference type="ARBA" id="ARBA00023010"/>
    </source>
</evidence>
<comment type="similarity">
    <text evidence="2">Belongs to the GLE1 family.</text>
</comment>
<sequence>MGRLSYPQELDSPSRQLVLELARDLEQLRVHNSELKKVKAYERRSFYESLDRIDSELEAQHNEALDKVAKLHDQVLEEAEETLRVHQRAVEEENRRKEEARKEEARKEAERIEREKAERLRREQEEAARREAERKAAEEARKKAEAEAERQRRAAQEEKERKEQERLEEENRKRQAEAHKAEQEAARLKAEAAQKSREEQQKKVGGARLTEEEINVQARYVELHQHLKKFRQYLKDEGKSNAVVKQNMGDMRRSIKKCVGQLREGKGTNKGQLQEIRATLEKAASIPEPSVDIRQFMAFPPEDIANSDDNKVPALLIYALNIFSKSLISSLITEASINPGHAEPVGIVAAQIFSTDAFIYKGHHMIDILWAKYRVVCPALWGFYGNEKTEAGRRALGWWREAPGGPFISEQVHMDRMTALGAGFAALTLRNFGKTPRKNPFPNHMFWLAMHKILMIPPSEIQETHVILLSAMLKSSAERIVGFFGHIGLALMRKAIVDLPSSVPRQSMGVNQLKLLKDLYKREKNIII</sequence>
<evidence type="ECO:0000256" key="2">
    <source>
        <dbReference type="ARBA" id="ARBA00011056"/>
    </source>
</evidence>
<dbReference type="Gene3D" id="1.25.40.510">
    <property type="entry name" value="GLE1-like"/>
    <property type="match status" value="1"/>
</dbReference>
<evidence type="ECO:0000313" key="13">
    <source>
        <dbReference type="Proteomes" id="UP000325945"/>
    </source>
</evidence>
<evidence type="ECO:0000256" key="5">
    <source>
        <dbReference type="ARBA" id="ARBA00022927"/>
    </source>
</evidence>
<dbReference type="GO" id="GO:0005543">
    <property type="term" value="F:phospholipid binding"/>
    <property type="evidence" value="ECO:0007669"/>
    <property type="project" value="TreeGrafter"/>
</dbReference>
<organism evidence="12 13">
    <name type="scientific">Aspergillus sergii</name>
    <dbReference type="NCBI Taxonomy" id="1034303"/>
    <lineage>
        <taxon>Eukaryota</taxon>
        <taxon>Fungi</taxon>
        <taxon>Dikarya</taxon>
        <taxon>Ascomycota</taxon>
        <taxon>Pezizomycotina</taxon>
        <taxon>Eurotiomycetes</taxon>
        <taxon>Eurotiomycetidae</taxon>
        <taxon>Eurotiales</taxon>
        <taxon>Aspergillaceae</taxon>
        <taxon>Aspergillus</taxon>
        <taxon>Aspergillus subgen. Circumdati</taxon>
    </lineage>
</organism>
<dbReference type="EMBL" id="ML741807">
    <property type="protein sequence ID" value="KAE8325491.1"/>
    <property type="molecule type" value="Genomic_DNA"/>
</dbReference>
<keyword evidence="6" id="KW-0811">Translocation</keyword>
<dbReference type="Proteomes" id="UP000325945">
    <property type="component" value="Unassembled WGS sequence"/>
</dbReference>
<reference evidence="13" key="1">
    <citation type="submission" date="2019-04" db="EMBL/GenBank/DDBJ databases">
        <title>Friends and foes A comparative genomics studyof 23 Aspergillus species from section Flavi.</title>
        <authorList>
            <consortium name="DOE Joint Genome Institute"/>
            <person name="Kjaerbolling I."/>
            <person name="Vesth T."/>
            <person name="Frisvad J.C."/>
            <person name="Nybo J.L."/>
            <person name="Theobald S."/>
            <person name="Kildgaard S."/>
            <person name="Isbrandt T."/>
            <person name="Kuo A."/>
            <person name="Sato A."/>
            <person name="Lyhne E.K."/>
            <person name="Kogle M.E."/>
            <person name="Wiebenga A."/>
            <person name="Kun R.S."/>
            <person name="Lubbers R.J."/>
            <person name="Makela M.R."/>
            <person name="Barry K."/>
            <person name="Chovatia M."/>
            <person name="Clum A."/>
            <person name="Daum C."/>
            <person name="Haridas S."/>
            <person name="He G."/>
            <person name="LaButti K."/>
            <person name="Lipzen A."/>
            <person name="Mondo S."/>
            <person name="Riley R."/>
            <person name="Salamov A."/>
            <person name="Simmons B.A."/>
            <person name="Magnuson J.K."/>
            <person name="Henrissat B."/>
            <person name="Mortensen U.H."/>
            <person name="Larsen T.O."/>
            <person name="Devries R.P."/>
            <person name="Grigoriev I.V."/>
            <person name="Machida M."/>
            <person name="Baker S.E."/>
            <person name="Andersen M.R."/>
        </authorList>
    </citation>
    <scope>NUCLEOTIDE SEQUENCE [LARGE SCALE GENOMIC DNA]</scope>
    <source>
        <strain evidence="13">CBS 130017</strain>
    </source>
</reference>
<keyword evidence="4" id="KW-0509">mRNA transport</keyword>
<comment type="subcellular location">
    <subcellularLocation>
        <location evidence="1">Nucleus</location>
        <location evidence="1">Nuclear pore complex</location>
    </subcellularLocation>
</comment>
<dbReference type="PANTHER" id="PTHR12960:SF0">
    <property type="entry name" value="MRNA EXPORT FACTOR GLE1"/>
    <property type="match status" value="1"/>
</dbReference>
<dbReference type="AlphaFoldDB" id="A0A5N6WX47"/>
<feature type="region of interest" description="Disordered" evidence="11">
    <location>
        <begin position="87"/>
        <end position="111"/>
    </location>
</feature>
<evidence type="ECO:0000256" key="8">
    <source>
        <dbReference type="ARBA" id="ARBA00023242"/>
    </source>
</evidence>
<dbReference type="GO" id="GO:0015031">
    <property type="term" value="P:protein transport"/>
    <property type="evidence" value="ECO:0007669"/>
    <property type="project" value="UniProtKB-KW"/>
</dbReference>
<dbReference type="GO" id="GO:0044614">
    <property type="term" value="C:nuclear pore cytoplasmic filaments"/>
    <property type="evidence" value="ECO:0007669"/>
    <property type="project" value="TreeGrafter"/>
</dbReference>
<evidence type="ECO:0000256" key="4">
    <source>
        <dbReference type="ARBA" id="ARBA00022816"/>
    </source>
</evidence>